<sequence>MSNLNEQPIRSKAKALLSLHSWSGIVLGMLLYAVIFTGTVAVVSDEVGEWSNSNLNQQMLATQDVDNVLATLAAQTDRAYLEEISAYEDHRQNLVFFFHTHKQNPSGVMDEYGVQYKVNGQGEIVQQREGFGSDIYAQDDSYALSRFLVSIHTELHLPAPWGLILTGILGLAMLVAAVSGFMMHRHLFTDLFTIRKQRDGKPLKRDSHTVAGTWSIPFAILLAFTGSFFSFATAFGLPAMAVVAFGGDQEAMMQTLVGEQAHKSEAPQDSASINGMLADAIGNQSAVPTFIAISHWGTESASLTAFFMPTEGEVGFAQRVYDATNGEFVEYKPLVGTVPSAGSAIMSLIYPIHFGTFAGLMSKIIWISLGVASCYVTITGLQLYAFRNEKQATGWQWFSRMCVWGFTGLPLCSLSSALGFFVSGALQSNQSLWTPVSFLLAAAMVSLITLIIRSVRQLQLILLVANGALCLALPVIRYLTSGFGWIQAIEQGNVALMFIDAVLLLCGVWCFYRVYASNQAQESDHTATEAVASEHVGTLSGAAK</sequence>
<keyword evidence="1" id="KW-1133">Transmembrane helix</keyword>
<keyword evidence="3" id="KW-1185">Reference proteome</keyword>
<feature type="transmembrane region" description="Helical" evidence="1">
    <location>
        <begin position="492"/>
        <end position="512"/>
    </location>
</feature>
<reference evidence="3" key="1">
    <citation type="submission" date="2016-11" db="EMBL/GenBank/DDBJ databases">
        <authorList>
            <person name="Varghese N."/>
            <person name="Submissions S."/>
        </authorList>
    </citation>
    <scope>NUCLEOTIDE SEQUENCE [LARGE SCALE GENOMIC DNA]</scope>
    <source>
        <strain evidence="3">CGMCC 1.8995</strain>
    </source>
</reference>
<feature type="transmembrane region" description="Helical" evidence="1">
    <location>
        <begin position="364"/>
        <end position="386"/>
    </location>
</feature>
<evidence type="ECO:0000313" key="3">
    <source>
        <dbReference type="Proteomes" id="UP000184520"/>
    </source>
</evidence>
<dbReference type="OrthoDB" id="9776609at2"/>
<keyword evidence="1" id="KW-0472">Membrane</keyword>
<dbReference type="RefSeq" id="WP_073322514.1">
    <property type="nucleotide sequence ID" value="NZ_FQWD01000003.1"/>
</dbReference>
<name>A0A1M5K1N5_9ALTE</name>
<accession>A0A1M5K1N5</accession>
<dbReference type="EMBL" id="FQWD01000003">
    <property type="protein sequence ID" value="SHG46450.1"/>
    <property type="molecule type" value="Genomic_DNA"/>
</dbReference>
<dbReference type="PANTHER" id="PTHR34219:SF3">
    <property type="entry name" value="BLL7967 PROTEIN"/>
    <property type="match status" value="1"/>
</dbReference>
<dbReference type="PANTHER" id="PTHR34219">
    <property type="entry name" value="IRON-REGULATED INNER MEMBRANE PROTEIN-RELATED"/>
    <property type="match status" value="1"/>
</dbReference>
<proteinExistence type="predicted"/>
<keyword evidence="1" id="KW-0812">Transmembrane</keyword>
<feature type="transmembrane region" description="Helical" evidence="1">
    <location>
        <begin position="432"/>
        <end position="453"/>
    </location>
</feature>
<evidence type="ECO:0000313" key="2">
    <source>
        <dbReference type="EMBL" id="SHG46450.1"/>
    </source>
</evidence>
<dbReference type="Proteomes" id="UP000184520">
    <property type="component" value="Unassembled WGS sequence"/>
</dbReference>
<organism evidence="2 3">
    <name type="scientific">Marisediminitalea aggregata</name>
    <dbReference type="NCBI Taxonomy" id="634436"/>
    <lineage>
        <taxon>Bacteria</taxon>
        <taxon>Pseudomonadati</taxon>
        <taxon>Pseudomonadota</taxon>
        <taxon>Gammaproteobacteria</taxon>
        <taxon>Alteromonadales</taxon>
        <taxon>Alteromonadaceae</taxon>
        <taxon>Marisediminitalea</taxon>
    </lineage>
</organism>
<dbReference type="AlphaFoldDB" id="A0A1M5K1N5"/>
<feature type="transmembrane region" description="Helical" evidence="1">
    <location>
        <begin position="20"/>
        <end position="43"/>
    </location>
</feature>
<feature type="transmembrane region" description="Helical" evidence="1">
    <location>
        <begin position="398"/>
        <end position="426"/>
    </location>
</feature>
<feature type="transmembrane region" description="Helical" evidence="1">
    <location>
        <begin position="161"/>
        <end position="183"/>
    </location>
</feature>
<dbReference type="Pfam" id="PF03929">
    <property type="entry name" value="PepSY_TM"/>
    <property type="match status" value="1"/>
</dbReference>
<evidence type="ECO:0000256" key="1">
    <source>
        <dbReference type="SAM" id="Phobius"/>
    </source>
</evidence>
<feature type="transmembrane region" description="Helical" evidence="1">
    <location>
        <begin position="460"/>
        <end position="480"/>
    </location>
</feature>
<protein>
    <submittedName>
        <fullName evidence="2">Uncharacterized iron-regulated membrane protein</fullName>
    </submittedName>
</protein>
<gene>
    <name evidence="2" type="ORF">SAMN05216361_2330</name>
</gene>
<dbReference type="InterPro" id="IPR005625">
    <property type="entry name" value="PepSY-ass_TM"/>
</dbReference>
<feature type="transmembrane region" description="Helical" evidence="1">
    <location>
        <begin position="218"/>
        <end position="245"/>
    </location>
</feature>
<dbReference type="STRING" id="634436.SAMN05216361_2330"/>